<dbReference type="Proteomes" id="UP001078573">
    <property type="component" value="Unassembled WGS sequence"/>
</dbReference>
<evidence type="ECO:0000256" key="3">
    <source>
        <dbReference type="ARBA" id="ARBA00024344"/>
    </source>
</evidence>
<dbReference type="PANTHER" id="PTHR39183">
    <property type="entry name" value="SPORE COAT PROTEIN F-LIKE PROTEIN YHCQ"/>
    <property type="match status" value="1"/>
</dbReference>
<organism evidence="4 5">
    <name type="scientific">Bacillus spizizenii</name>
    <name type="common">Bacillus subtilis subsp. spizizenii</name>
    <dbReference type="NCBI Taxonomy" id="96241"/>
    <lineage>
        <taxon>Bacteria</taxon>
        <taxon>Bacillati</taxon>
        <taxon>Bacillota</taxon>
        <taxon>Bacilli</taxon>
        <taxon>Bacillales</taxon>
        <taxon>Bacillaceae</taxon>
        <taxon>Bacillus</taxon>
    </lineage>
</organism>
<name>A0A9Q4HI05_BACSC</name>
<comment type="subcellular location">
    <subcellularLocation>
        <location evidence="2">Spore coat</location>
    </subcellularLocation>
</comment>
<gene>
    <name evidence="4" type="ORF">MOC89_11685</name>
</gene>
<dbReference type="EMBL" id="JALAPQ010000015">
    <property type="protein sequence ID" value="MCY8457543.1"/>
    <property type="molecule type" value="Genomic_DNA"/>
</dbReference>
<proteinExistence type="inferred from homology"/>
<keyword evidence="1" id="KW-0749">Sporulation</keyword>
<evidence type="ECO:0000313" key="5">
    <source>
        <dbReference type="Proteomes" id="UP001078573"/>
    </source>
</evidence>
<protein>
    <submittedName>
        <fullName evidence="4">Spore coat protein</fullName>
    </submittedName>
</protein>
<sequence>MNDFSTPTIPIMILDCLTTIQIIIKKYTVAITETANPDLRTALHDQLDAAVHLHGELSELLMEKGWLLSKPFQIDLLLSCREL</sequence>
<comment type="similarity">
    <text evidence="3">Belongs to the CotF family.</text>
</comment>
<evidence type="ECO:0000256" key="2">
    <source>
        <dbReference type="ARBA" id="ARBA00024325"/>
    </source>
</evidence>
<dbReference type="PANTHER" id="PTHR39183:SF1">
    <property type="entry name" value="SPORE COAT PROTEIN F-LIKE PROTEIN YHCQ"/>
    <property type="match status" value="1"/>
</dbReference>
<keyword evidence="4" id="KW-0167">Capsid protein</keyword>
<dbReference type="Pfam" id="PF07875">
    <property type="entry name" value="Coat_F"/>
    <property type="match status" value="1"/>
</dbReference>
<evidence type="ECO:0000256" key="1">
    <source>
        <dbReference type="ARBA" id="ARBA00022969"/>
    </source>
</evidence>
<evidence type="ECO:0000313" key="4">
    <source>
        <dbReference type="EMBL" id="MCY8457543.1"/>
    </source>
</evidence>
<reference evidence="4" key="1">
    <citation type="submission" date="2022-02" db="EMBL/GenBank/DDBJ databases">
        <title>Crop Bioprotection Bacillus Genome Sequencing.</title>
        <authorList>
            <person name="Dunlap C."/>
        </authorList>
    </citation>
    <scope>NUCLEOTIDE SEQUENCE</scope>
    <source>
        <strain evidence="4">WR1O2A-53</strain>
    </source>
</reference>
<dbReference type="InterPro" id="IPR012851">
    <property type="entry name" value="Spore_coat_CotF-like"/>
</dbReference>
<keyword evidence="4" id="KW-0946">Virion</keyword>
<dbReference type="InterPro" id="IPR012347">
    <property type="entry name" value="Ferritin-like"/>
</dbReference>
<dbReference type="GO" id="GO:0030435">
    <property type="term" value="P:sporulation resulting in formation of a cellular spore"/>
    <property type="evidence" value="ECO:0007669"/>
    <property type="project" value="UniProtKB-KW"/>
</dbReference>
<accession>A0A9Q4HI05</accession>
<dbReference type="AlphaFoldDB" id="A0A9Q4HI05"/>
<comment type="caution">
    <text evidence="4">The sequence shown here is derived from an EMBL/GenBank/DDBJ whole genome shotgun (WGS) entry which is preliminary data.</text>
</comment>
<dbReference type="Gene3D" id="1.20.1260.10">
    <property type="match status" value="1"/>
</dbReference>